<keyword evidence="4" id="KW-1185">Reference proteome</keyword>
<dbReference type="Gene3D" id="2.170.120.30">
    <property type="match status" value="1"/>
</dbReference>
<proteinExistence type="predicted"/>
<evidence type="ECO:0000256" key="1">
    <source>
        <dbReference type="SAM" id="MobiDB-lite"/>
    </source>
</evidence>
<keyword evidence="2" id="KW-1133">Transmembrane helix</keyword>
<reference evidence="3 4" key="1">
    <citation type="submission" date="2019-12" db="EMBL/GenBank/DDBJ databases">
        <title>Whole-genome analyses of novel actinobacteria.</title>
        <authorList>
            <person name="Sahin N."/>
            <person name="Saygin H."/>
        </authorList>
    </citation>
    <scope>NUCLEOTIDE SEQUENCE [LARGE SCALE GENOMIC DNA]</scope>
    <source>
        <strain evidence="3 4">KC615</strain>
    </source>
</reference>
<organism evidence="3 4">
    <name type="scientific">Shimazuella alba</name>
    <dbReference type="NCBI Taxonomy" id="2690964"/>
    <lineage>
        <taxon>Bacteria</taxon>
        <taxon>Bacillati</taxon>
        <taxon>Bacillota</taxon>
        <taxon>Bacilli</taxon>
        <taxon>Bacillales</taxon>
        <taxon>Thermoactinomycetaceae</taxon>
        <taxon>Shimazuella</taxon>
    </lineage>
</organism>
<dbReference type="InterPro" id="IPR053154">
    <property type="entry name" value="c-di-AMP_regulator"/>
</dbReference>
<name>A0A6I4VS22_9BACL</name>
<dbReference type="Gene3D" id="2.170.120.40">
    <property type="entry name" value="YbbR-like domain"/>
    <property type="match status" value="2"/>
</dbReference>
<feature type="region of interest" description="Disordered" evidence="1">
    <location>
        <begin position="327"/>
        <end position="360"/>
    </location>
</feature>
<feature type="compositionally biased region" description="Polar residues" evidence="1">
    <location>
        <begin position="338"/>
        <end position="360"/>
    </location>
</feature>
<dbReference type="EMBL" id="WUUL01000002">
    <property type="protein sequence ID" value="MXQ52706.1"/>
    <property type="molecule type" value="Genomic_DNA"/>
</dbReference>
<dbReference type="PANTHER" id="PTHR37804:SF1">
    <property type="entry name" value="CDAA REGULATORY PROTEIN CDAR"/>
    <property type="match status" value="1"/>
</dbReference>
<dbReference type="Pfam" id="PF07949">
    <property type="entry name" value="YbbR"/>
    <property type="match status" value="3"/>
</dbReference>
<feature type="region of interest" description="Disordered" evidence="1">
    <location>
        <begin position="218"/>
        <end position="241"/>
    </location>
</feature>
<dbReference type="AlphaFoldDB" id="A0A6I4VS22"/>
<gene>
    <name evidence="3" type="ORF">GSM42_02920</name>
</gene>
<protein>
    <recommendedName>
        <fullName evidence="5">YbbR domain-containing protein</fullName>
    </recommendedName>
</protein>
<sequence>MDRLFQNEWVLRVISIVLATVLWFMVSEPTLPISVNRSSTTVRGIQIEYRYDNQKYQLLNAKHKVDLVFIGDKNTINRLPSYRVFVDLSKLKAGKYLSLPVKVEGLPANVQVRPNPSNVSVEIAEKVTKTIPVNIITRGAVAYGYKLLPITYTPISVRVSGIRREVEKVSRITALVNVNGLKQTTKRNVQLAVHSKTTKIPNVKIAPSNTQVTIPIEKVQTSPTTPKPETPNTPNTPNQQLSYRDIPLQITVSKPPPEGYKVESITTNPLKIRVYGSIEKLKKLKTYPGGSIDLSKVTSDTTLTQDVKVVTPAEKVSPTRIEIYVKIGRTPAEDTNTDESNTNGDTEVGTDNGSTPKENK</sequence>
<dbReference type="Proteomes" id="UP000430692">
    <property type="component" value="Unassembled WGS sequence"/>
</dbReference>
<dbReference type="RefSeq" id="WP_160799848.1">
    <property type="nucleotide sequence ID" value="NZ_WUUL01000002.1"/>
</dbReference>
<accession>A0A6I4VS22</accession>
<comment type="caution">
    <text evidence="3">The sequence shown here is derived from an EMBL/GenBank/DDBJ whole genome shotgun (WGS) entry which is preliminary data.</text>
</comment>
<evidence type="ECO:0000313" key="3">
    <source>
        <dbReference type="EMBL" id="MXQ52706.1"/>
    </source>
</evidence>
<evidence type="ECO:0000313" key="4">
    <source>
        <dbReference type="Proteomes" id="UP000430692"/>
    </source>
</evidence>
<evidence type="ECO:0000256" key="2">
    <source>
        <dbReference type="SAM" id="Phobius"/>
    </source>
</evidence>
<evidence type="ECO:0008006" key="5">
    <source>
        <dbReference type="Google" id="ProtNLM"/>
    </source>
</evidence>
<keyword evidence="2" id="KW-0812">Transmembrane</keyword>
<dbReference type="PANTHER" id="PTHR37804">
    <property type="entry name" value="CDAA REGULATORY PROTEIN CDAR"/>
    <property type="match status" value="1"/>
</dbReference>
<keyword evidence="2" id="KW-0472">Membrane</keyword>
<feature type="transmembrane region" description="Helical" evidence="2">
    <location>
        <begin position="9"/>
        <end position="26"/>
    </location>
</feature>
<dbReference type="InterPro" id="IPR012505">
    <property type="entry name" value="YbbR"/>
</dbReference>